<feature type="coiled-coil region" evidence="1">
    <location>
        <begin position="42"/>
        <end position="83"/>
    </location>
</feature>
<keyword evidence="2" id="KW-0812">Transmembrane</keyword>
<protein>
    <submittedName>
        <fullName evidence="3">Uncharacterized protein</fullName>
    </submittedName>
</protein>
<dbReference type="RefSeq" id="WP_041654611.1">
    <property type="nucleotide sequence ID" value="NZ_CP053835.1"/>
</dbReference>
<dbReference type="Proteomes" id="UP000503313">
    <property type="component" value="Chromosome"/>
</dbReference>
<accession>A0AAE7BB75</accession>
<reference evidence="3 4" key="1">
    <citation type="submission" date="2020-05" db="EMBL/GenBank/DDBJ databases">
        <title>Complete genome sequencing of Campylobacter and Arcobacter type strains.</title>
        <authorList>
            <person name="Miller W.G."/>
            <person name="Yee E."/>
        </authorList>
    </citation>
    <scope>NUCLEOTIDE SEQUENCE [LARGE SCALE GENOMIC DNA]</scope>
    <source>
        <strain evidence="3 4">LMG 25694</strain>
    </source>
</reference>
<gene>
    <name evidence="3" type="ORF">ADFLV_0178</name>
</gene>
<keyword evidence="2" id="KW-1133">Transmembrane helix</keyword>
<keyword evidence="1" id="KW-0175">Coiled coil</keyword>
<dbReference type="KEGG" id="adz:ADFLV_0178"/>
<organism evidence="3 4">
    <name type="scientific">Arcobacter defluvii</name>
    <dbReference type="NCBI Taxonomy" id="873191"/>
    <lineage>
        <taxon>Bacteria</taxon>
        <taxon>Pseudomonadati</taxon>
        <taxon>Campylobacterota</taxon>
        <taxon>Epsilonproteobacteria</taxon>
        <taxon>Campylobacterales</taxon>
        <taxon>Arcobacteraceae</taxon>
        <taxon>Arcobacter</taxon>
    </lineage>
</organism>
<evidence type="ECO:0000313" key="4">
    <source>
        <dbReference type="Proteomes" id="UP000503313"/>
    </source>
</evidence>
<proteinExistence type="predicted"/>
<dbReference type="AlphaFoldDB" id="A0AAE7BB75"/>
<evidence type="ECO:0000256" key="1">
    <source>
        <dbReference type="SAM" id="Coils"/>
    </source>
</evidence>
<keyword evidence="4" id="KW-1185">Reference proteome</keyword>
<evidence type="ECO:0000313" key="3">
    <source>
        <dbReference type="EMBL" id="QKF76245.1"/>
    </source>
</evidence>
<dbReference type="EMBL" id="CP053835">
    <property type="protein sequence ID" value="QKF76245.1"/>
    <property type="molecule type" value="Genomic_DNA"/>
</dbReference>
<feature type="transmembrane region" description="Helical" evidence="2">
    <location>
        <begin position="12"/>
        <end position="30"/>
    </location>
</feature>
<sequence>MISLSNKLILNISKIVISTLVIYSALYITFRAMNYYKSYYEKEKLTNELQVKREETNSLKTKVNEAKKRIQNLEKSYITKEELEPKVKEIFKRMSLVDYQLNYIDAKKMCIDRYIIVARIHTESENGLKAAEGILSYLGEIKKSDKDDSLYFVNYISKAKEIK</sequence>
<name>A0AAE7BB75_9BACT</name>
<evidence type="ECO:0000256" key="2">
    <source>
        <dbReference type="SAM" id="Phobius"/>
    </source>
</evidence>
<keyword evidence="2" id="KW-0472">Membrane</keyword>